<dbReference type="InterPro" id="IPR055377">
    <property type="entry name" value="GH3_M"/>
</dbReference>
<dbReference type="PANTHER" id="PTHR31901">
    <property type="entry name" value="GH3 DOMAIN-CONTAINING PROTEIN"/>
    <property type="match status" value="1"/>
</dbReference>
<gene>
    <name evidence="3" type="ORF">DF3PA_190043</name>
</gene>
<evidence type="ECO:0000313" key="3">
    <source>
        <dbReference type="EMBL" id="VUX46077.1"/>
    </source>
</evidence>
<organism evidence="3 4">
    <name type="scientific">Candidatus Defluviicoccus seviourii</name>
    <dbReference type="NCBI Taxonomy" id="2565273"/>
    <lineage>
        <taxon>Bacteria</taxon>
        <taxon>Pseudomonadati</taxon>
        <taxon>Pseudomonadota</taxon>
        <taxon>Alphaproteobacteria</taxon>
        <taxon>Rhodospirillales</taxon>
        <taxon>Rhodospirillaceae</taxon>
        <taxon>Defluviicoccus</taxon>
    </lineage>
</organism>
<proteinExistence type="predicted"/>
<evidence type="ECO:0000313" key="4">
    <source>
        <dbReference type="Proteomes" id="UP000326641"/>
    </source>
</evidence>
<protein>
    <submittedName>
        <fullName evidence="3">GH3 auxin-responsive promoter</fullName>
    </submittedName>
</protein>
<name>A0A564WC40_9PROT</name>
<sequence>MTLLAETTSSNLSPKATAANPRRYGGFNLPLTGALKLYARFRQRTLDTQDAAGAQRAQLLKMTEASAATRFGRDHDFAGIRTIDDYQARVPLRTYNQLWDGYWKDAFPRLVDCTWPGTMEFFAVSSGTSTGKVKYIPCSREMVRANRRAAIDIFVHHVRNRPHTKVWNGKCFVLGGSTALTEQAPGVRSGDISGIAAAEKPWWAGLGYFPGKDLTYITDWEEKIRRLAPLALEEDIRFLSGAPGWLSILFERLAALRPESGGRVADLFPNLELLVHGGVSFAPYRSRFEKLMAGSRAELREVYPASEGFVAIADRGPGEGLRVIVDNGMFYEFVPVSELGGPNPTRHWIGNVETGVDYAIALTTCAGLWSYVIGDVVRFVDTKPPRLIITGRTSYMLSSFGEHLTGDLVETAVLAAAREVGSEVSEFAVGTAFSADRDSLGHHVYVVEFSDPERQGESVAAFTRAVDRILQERNEDYQERRAVDVGVGPPVVHAVPPGTFAAWMKSIGKLGGQNKVPRVIGDQSQLKGLLDFIKRAG</sequence>
<accession>A0A564WC40</accession>
<keyword evidence="4" id="KW-1185">Reference proteome</keyword>
<dbReference type="Pfam" id="PF23572">
    <property type="entry name" value="GH3_C"/>
    <property type="match status" value="1"/>
</dbReference>
<dbReference type="Proteomes" id="UP000326641">
    <property type="component" value="Unassembled WGS sequence"/>
</dbReference>
<reference evidence="3" key="1">
    <citation type="submission" date="2018-11" db="EMBL/GenBank/DDBJ databases">
        <authorList>
            <person name="Onetto C."/>
        </authorList>
    </citation>
    <scope>NUCLEOTIDE SEQUENCE [LARGE SCALE GENOMIC DNA]</scope>
</reference>
<dbReference type="GO" id="GO:0016881">
    <property type="term" value="F:acid-amino acid ligase activity"/>
    <property type="evidence" value="ECO:0007669"/>
    <property type="project" value="TreeGrafter"/>
</dbReference>
<dbReference type="EMBL" id="UXAT02000011">
    <property type="protein sequence ID" value="VUX46077.1"/>
    <property type="molecule type" value="Genomic_DNA"/>
</dbReference>
<feature type="domain" description="GH3 C-terminal" evidence="2">
    <location>
        <begin position="409"/>
        <end position="523"/>
    </location>
</feature>
<dbReference type="Pfam" id="PF03321">
    <property type="entry name" value="GH3"/>
    <property type="match status" value="1"/>
</dbReference>
<dbReference type="InterPro" id="IPR004993">
    <property type="entry name" value="GH3"/>
</dbReference>
<dbReference type="InterPro" id="IPR055378">
    <property type="entry name" value="GH3_C"/>
</dbReference>
<dbReference type="Pfam" id="PF23571">
    <property type="entry name" value="GH3_M"/>
    <property type="match status" value="1"/>
</dbReference>
<dbReference type="GO" id="GO:0005737">
    <property type="term" value="C:cytoplasm"/>
    <property type="evidence" value="ECO:0007669"/>
    <property type="project" value="TreeGrafter"/>
</dbReference>
<feature type="domain" description="GH3 middle" evidence="1">
    <location>
        <begin position="323"/>
        <end position="392"/>
    </location>
</feature>
<evidence type="ECO:0000259" key="1">
    <source>
        <dbReference type="Pfam" id="PF23571"/>
    </source>
</evidence>
<comment type="caution">
    <text evidence="3">The sequence shown here is derived from an EMBL/GenBank/DDBJ whole genome shotgun (WGS) entry which is preliminary data.</text>
</comment>
<evidence type="ECO:0000259" key="2">
    <source>
        <dbReference type="Pfam" id="PF23572"/>
    </source>
</evidence>
<dbReference type="AlphaFoldDB" id="A0A564WC40"/>
<dbReference type="PANTHER" id="PTHR31901:SF9">
    <property type="entry name" value="GH3 DOMAIN-CONTAINING PROTEIN"/>
    <property type="match status" value="1"/>
</dbReference>